<evidence type="ECO:0000313" key="2">
    <source>
        <dbReference type="Proteomes" id="UP001396334"/>
    </source>
</evidence>
<dbReference type="SUPFAM" id="SSF52540">
    <property type="entry name" value="P-loop containing nucleoside triphosphate hydrolases"/>
    <property type="match status" value="1"/>
</dbReference>
<evidence type="ECO:0000313" key="1">
    <source>
        <dbReference type="EMBL" id="KAK8477996.1"/>
    </source>
</evidence>
<name>A0ABR1ZCX8_9ROSI</name>
<reference evidence="1 2" key="1">
    <citation type="journal article" date="2024" name="G3 (Bethesda)">
        <title>Genome assembly of Hibiscus sabdariffa L. provides insights into metabolisms of medicinal natural products.</title>
        <authorList>
            <person name="Kim T."/>
        </authorList>
    </citation>
    <scope>NUCLEOTIDE SEQUENCE [LARGE SCALE GENOMIC DNA]</scope>
    <source>
        <strain evidence="1">TK-2024</strain>
        <tissue evidence="1">Old leaves</tissue>
    </source>
</reference>
<dbReference type="InterPro" id="IPR027417">
    <property type="entry name" value="P-loop_NTPase"/>
</dbReference>
<proteinExistence type="predicted"/>
<sequence>MATDTTSRRIVVYGVYGIGKSVVLRALFHNPKIKDNSDLIFSGNAFLLLLDDVWEWIDLPKMGIPHLNLGNGSMMVLGRGLQWWRLNLSPKKKLENCSIIIWVA</sequence>
<comment type="caution">
    <text evidence="1">The sequence shown here is derived from an EMBL/GenBank/DDBJ whole genome shotgun (WGS) entry which is preliminary data.</text>
</comment>
<keyword evidence="2" id="KW-1185">Reference proteome</keyword>
<dbReference type="EMBL" id="JBBPBN010001543">
    <property type="protein sequence ID" value="KAK8477996.1"/>
    <property type="molecule type" value="Genomic_DNA"/>
</dbReference>
<protein>
    <submittedName>
        <fullName evidence="1">Uncharacterized protein</fullName>
    </submittedName>
</protein>
<organism evidence="1 2">
    <name type="scientific">Hibiscus sabdariffa</name>
    <name type="common">roselle</name>
    <dbReference type="NCBI Taxonomy" id="183260"/>
    <lineage>
        <taxon>Eukaryota</taxon>
        <taxon>Viridiplantae</taxon>
        <taxon>Streptophyta</taxon>
        <taxon>Embryophyta</taxon>
        <taxon>Tracheophyta</taxon>
        <taxon>Spermatophyta</taxon>
        <taxon>Magnoliopsida</taxon>
        <taxon>eudicotyledons</taxon>
        <taxon>Gunneridae</taxon>
        <taxon>Pentapetalae</taxon>
        <taxon>rosids</taxon>
        <taxon>malvids</taxon>
        <taxon>Malvales</taxon>
        <taxon>Malvaceae</taxon>
        <taxon>Malvoideae</taxon>
        <taxon>Hibiscus</taxon>
    </lineage>
</organism>
<accession>A0ABR1ZCX8</accession>
<dbReference type="Proteomes" id="UP001396334">
    <property type="component" value="Unassembled WGS sequence"/>
</dbReference>
<gene>
    <name evidence="1" type="ORF">V6N11_011961</name>
</gene>